<keyword evidence="3" id="KW-1185">Reference proteome</keyword>
<accession>A0A5E8B487</accession>
<feature type="region of interest" description="Disordered" evidence="1">
    <location>
        <begin position="587"/>
        <end position="645"/>
    </location>
</feature>
<evidence type="ECO:0000313" key="3">
    <source>
        <dbReference type="Proteomes" id="UP000398389"/>
    </source>
</evidence>
<feature type="compositionally biased region" description="Basic and acidic residues" evidence="1">
    <location>
        <begin position="338"/>
        <end position="364"/>
    </location>
</feature>
<dbReference type="AlphaFoldDB" id="A0A5E8B487"/>
<feature type="region of interest" description="Disordered" evidence="1">
    <location>
        <begin position="409"/>
        <end position="573"/>
    </location>
</feature>
<proteinExistence type="predicted"/>
<sequence>MDLESGKSCAAVLHSSQLEPVHATLSQTWAQSVNAQLNHQGNTSISSSSSSSGGDSDDSQRSIDWATVRLRASQMRTSLARWNEARKLHEQKNSDTRTNRDASLISTTSSNTLPAKLTTKSNFALKMETEGNLVHIATHFVPIRPKPRSEEESHDFKQSRVKRAIAHFDAFAAASGSSVVGPGLTLHVGHSPPGKNTALAQLSVSGNGKASLAAIIPYPDRRPTSPPLSPTDAPRRHNQLKRRRPDSDKEDKIESADKEIDSQARKSGKSGSIHNGRCHRRHSINASVVVPLSESKRHTSCVESENGRVPIELLREKILQQADSVTAAAMRKPQQRVSKSDLHCSHSKEKSHYHDRNCSDHRSHNVKTEDHVEGAFGDARAALVRLRQSGSFLCDIGKVCDFNNSFKSGPNIKKEIKGKHPVSEKKRRVGRSSSQNSMGIKREQEGKKGLIEKSPTTGKTRSSSKRVNVDVRKPKISGVSNALGNVRVSKGPTSASISSKSQPPSLTREHRLTRAQSASLSSQQIAAKGTVSASSNIVSESSGSSNIPKPVKDKTLHPTEPSKQNARKSENMSDLLLPHDSDIIRHSTAHKKKKKIAVRTYSSPSPNVKQKSLISKQETTEAGKALRSSTEADEGNSGKSSPVYGREAECISNLLSLRAGAWT</sequence>
<protein>
    <submittedName>
        <fullName evidence="2">Uncharacterized protein</fullName>
    </submittedName>
</protein>
<dbReference type="RefSeq" id="XP_031851641.1">
    <property type="nucleotide sequence ID" value="XM_031995750.1"/>
</dbReference>
<dbReference type="GeneID" id="43579850"/>
<reference evidence="2 3" key="1">
    <citation type="submission" date="2019-09" db="EMBL/GenBank/DDBJ databases">
        <authorList>
            <person name="Brejova B."/>
        </authorList>
    </citation>
    <scope>NUCLEOTIDE SEQUENCE [LARGE SCALE GENOMIC DNA]</scope>
</reference>
<feature type="compositionally biased region" description="Low complexity" evidence="1">
    <location>
        <begin position="44"/>
        <end position="54"/>
    </location>
</feature>
<dbReference type="Proteomes" id="UP000398389">
    <property type="component" value="Unassembled WGS sequence"/>
</dbReference>
<evidence type="ECO:0000256" key="1">
    <source>
        <dbReference type="SAM" id="MobiDB-lite"/>
    </source>
</evidence>
<feature type="compositionally biased region" description="Basic residues" evidence="1">
    <location>
        <begin position="587"/>
        <end position="597"/>
    </location>
</feature>
<dbReference type="EMBL" id="CABVLU010000001">
    <property type="protein sequence ID" value="VVT46062.1"/>
    <property type="molecule type" value="Genomic_DNA"/>
</dbReference>
<organism evidence="2 3">
    <name type="scientific">Magnusiomyces paraingens</name>
    <dbReference type="NCBI Taxonomy" id="2606893"/>
    <lineage>
        <taxon>Eukaryota</taxon>
        <taxon>Fungi</taxon>
        <taxon>Dikarya</taxon>
        <taxon>Ascomycota</taxon>
        <taxon>Saccharomycotina</taxon>
        <taxon>Dipodascomycetes</taxon>
        <taxon>Dipodascales</taxon>
        <taxon>Dipodascaceae</taxon>
        <taxon>Magnusiomyces</taxon>
    </lineage>
</organism>
<feature type="region of interest" description="Disordered" evidence="1">
    <location>
        <begin position="40"/>
        <end position="61"/>
    </location>
</feature>
<evidence type="ECO:0000313" key="2">
    <source>
        <dbReference type="EMBL" id="VVT46062.1"/>
    </source>
</evidence>
<feature type="region of interest" description="Disordered" evidence="1">
    <location>
        <begin position="329"/>
        <end position="364"/>
    </location>
</feature>
<feature type="compositionally biased region" description="Basic residues" evidence="1">
    <location>
        <begin position="416"/>
        <end position="430"/>
    </location>
</feature>
<feature type="compositionally biased region" description="Polar residues" evidence="1">
    <location>
        <begin position="600"/>
        <end position="617"/>
    </location>
</feature>
<feature type="region of interest" description="Disordered" evidence="1">
    <location>
        <begin position="216"/>
        <end position="282"/>
    </location>
</feature>
<feature type="compositionally biased region" description="Low complexity" evidence="1">
    <location>
        <begin position="492"/>
        <end position="505"/>
    </location>
</feature>
<feature type="compositionally biased region" description="Basic and acidic residues" evidence="1">
    <location>
        <begin position="440"/>
        <end position="451"/>
    </location>
</feature>
<name>A0A5E8B487_9ASCO</name>
<feature type="compositionally biased region" description="Low complexity" evidence="1">
    <location>
        <begin position="515"/>
        <end position="545"/>
    </location>
</feature>
<gene>
    <name evidence="2" type="ORF">SAPINGB_P001027</name>
</gene>
<feature type="compositionally biased region" description="Basic and acidic residues" evidence="1">
    <location>
        <begin position="245"/>
        <end position="264"/>
    </location>
</feature>